<dbReference type="Proteomes" id="UP000036356">
    <property type="component" value="Unassembled WGS sequence"/>
</dbReference>
<dbReference type="GO" id="GO:0046872">
    <property type="term" value="F:metal ion binding"/>
    <property type="evidence" value="ECO:0007669"/>
    <property type="project" value="UniProtKB-KW"/>
</dbReference>
<keyword evidence="6" id="KW-0408">Iron</keyword>
<evidence type="ECO:0000256" key="3">
    <source>
        <dbReference type="ARBA" id="ARBA00022505"/>
    </source>
</evidence>
<dbReference type="Gene3D" id="3.40.50.740">
    <property type="match status" value="1"/>
</dbReference>
<dbReference type="PROSITE" id="PS00490">
    <property type="entry name" value="MOLYBDOPTERIN_PROK_2"/>
    <property type="match status" value="1"/>
</dbReference>
<dbReference type="EMBL" id="LDZY01000003">
    <property type="protein sequence ID" value="KLU67094.1"/>
    <property type="molecule type" value="Genomic_DNA"/>
</dbReference>
<dbReference type="RefSeq" id="WP_047808937.1">
    <property type="nucleotide sequence ID" value="NZ_LDZY01000003.1"/>
</dbReference>
<comment type="cofactor">
    <cofactor evidence="1">
        <name>Mo-bis(molybdopterin guanine dinucleotide)</name>
        <dbReference type="ChEBI" id="CHEBI:60539"/>
    </cofactor>
</comment>
<dbReference type="Gene3D" id="2.20.25.90">
    <property type="entry name" value="ADC-like domains"/>
    <property type="match status" value="1"/>
</dbReference>
<dbReference type="STRING" id="476652.DEAC_c10280"/>
<dbReference type="Pfam" id="PF00384">
    <property type="entry name" value="Molybdopterin"/>
    <property type="match status" value="1"/>
</dbReference>
<reference evidence="9 10" key="1">
    <citation type="submission" date="2015-06" db="EMBL/GenBank/DDBJ databases">
        <title>Draft genome of the moderately acidophilic sulfate reducer Candidatus Desulfosporosinus acididurans strain M1.</title>
        <authorList>
            <person name="Poehlein A."/>
            <person name="Petzsch P."/>
            <person name="Johnson B.D."/>
            <person name="Schloemann M."/>
            <person name="Daniel R."/>
            <person name="Muehling M."/>
        </authorList>
    </citation>
    <scope>NUCLEOTIDE SEQUENCE [LARGE SCALE GENOMIC DNA]</scope>
    <source>
        <strain evidence="9 10">M1</strain>
    </source>
</reference>
<dbReference type="EC" id="1.8.5.3" evidence="9"/>
<keyword evidence="3" id="KW-0500">Molybdenum</keyword>
<dbReference type="PANTHER" id="PTHR43742">
    <property type="entry name" value="TRIMETHYLAMINE-N-OXIDE REDUCTASE"/>
    <property type="match status" value="1"/>
</dbReference>
<dbReference type="GO" id="GO:0051536">
    <property type="term" value="F:iron-sulfur cluster binding"/>
    <property type="evidence" value="ECO:0007669"/>
    <property type="project" value="UniProtKB-KW"/>
</dbReference>
<dbReference type="InterPro" id="IPR006655">
    <property type="entry name" value="Mopterin_OxRdtase_prok_CS"/>
</dbReference>
<dbReference type="SMART" id="SM00926">
    <property type="entry name" value="Molybdop_Fe4S4"/>
    <property type="match status" value="1"/>
</dbReference>
<dbReference type="InterPro" id="IPR006656">
    <property type="entry name" value="Mopterin_OxRdtase"/>
</dbReference>
<gene>
    <name evidence="9" type="primary">dmsA</name>
    <name evidence="9" type="ORF">DEAC_c10280</name>
</gene>
<dbReference type="Gene3D" id="3.30.2070.10">
    <property type="entry name" value="Formate dehydrogenase/DMSO reductase"/>
    <property type="match status" value="1"/>
</dbReference>
<dbReference type="InterPro" id="IPR006963">
    <property type="entry name" value="Mopterin_OxRdtase_4Fe-4S_dom"/>
</dbReference>
<keyword evidence="5 9" id="KW-0560">Oxidoreductase</keyword>
<dbReference type="SUPFAM" id="SSF50692">
    <property type="entry name" value="ADC-like"/>
    <property type="match status" value="1"/>
</dbReference>
<evidence type="ECO:0000256" key="2">
    <source>
        <dbReference type="ARBA" id="ARBA00010312"/>
    </source>
</evidence>
<dbReference type="Pfam" id="PF01568">
    <property type="entry name" value="Molydop_binding"/>
    <property type="match status" value="1"/>
</dbReference>
<evidence type="ECO:0000313" key="10">
    <source>
        <dbReference type="Proteomes" id="UP000036356"/>
    </source>
</evidence>
<proteinExistence type="inferred from homology"/>
<evidence type="ECO:0000313" key="9">
    <source>
        <dbReference type="EMBL" id="KLU67094.1"/>
    </source>
</evidence>
<dbReference type="PATRIC" id="fig|476652.3.peg.1058"/>
<keyword evidence="4" id="KW-0479">Metal-binding</keyword>
<comment type="similarity">
    <text evidence="2">Belongs to the prokaryotic molybdopterin-containing oxidoreductase family.</text>
</comment>
<name>A0A0J1FUI2_9FIRM</name>
<comment type="caution">
    <text evidence="9">The sequence shown here is derived from an EMBL/GenBank/DDBJ whole genome shotgun (WGS) entry which is preliminary data.</text>
</comment>
<feature type="domain" description="4Fe-4S Mo/W bis-MGD-type" evidence="8">
    <location>
        <begin position="1"/>
        <end position="55"/>
    </location>
</feature>
<dbReference type="SUPFAM" id="SSF53706">
    <property type="entry name" value="Formate dehydrogenase/DMSO reductase, domains 1-3"/>
    <property type="match status" value="1"/>
</dbReference>
<dbReference type="Gene3D" id="2.40.40.20">
    <property type="match status" value="1"/>
</dbReference>
<dbReference type="InterPro" id="IPR006657">
    <property type="entry name" value="MoPterin_dinucl-bd_dom"/>
</dbReference>
<dbReference type="PANTHER" id="PTHR43742:SF6">
    <property type="entry name" value="OXIDOREDUCTASE YYAE-RELATED"/>
    <property type="match status" value="1"/>
</dbReference>
<keyword evidence="7" id="KW-0411">Iron-sulfur</keyword>
<evidence type="ECO:0000259" key="8">
    <source>
        <dbReference type="SMART" id="SM00926"/>
    </source>
</evidence>
<dbReference type="AlphaFoldDB" id="A0A0J1FUI2"/>
<evidence type="ECO:0000256" key="6">
    <source>
        <dbReference type="ARBA" id="ARBA00023004"/>
    </source>
</evidence>
<dbReference type="GO" id="GO:0016491">
    <property type="term" value="F:oxidoreductase activity"/>
    <property type="evidence" value="ECO:0007669"/>
    <property type="project" value="UniProtKB-KW"/>
</dbReference>
<sequence length="657" mass="73742">MTLVRSACPLNCPDGCAFLVEMTKNGLRVKGDPLNSITKGFVCSKGQALAKRVFSPDRLRYPLLRQGQGWQRLSWNQAYDLLTEKIKETLSDVGPWGIFHHYDYGNNGVLRELDQRFFQALGGVTEPRGSMCWGAGYRAQELDFGGVFSNSREDLEDARTIVLWGRDPAVTNVHLIPHLLAAKKRGARVLVINPIRVKSAEFADAFYQVKPGTDGALALGLSHIILRERWQDTRFIQDYVHGFEEFARRSKEFSPEKVEAITGVSVKQITELARSLSHSRPVSFILGYGLQRYVCGGNTVRAIDGLAVISGNIGRAGAGVHYAHQYHRGKMNSLLLPPERYQSRTYPHPILAEELLKANPPVQLAVVTRSNPLVQQPNTLLWRELWRKIPFKVVLDTVLTETARQSDLVLPVATIFEEEELVRTSWSPLIHYAQKVLEPQGEAQAEPMIFTELAKRLGLEKDFPYAAAREWLEFVLGPLTEAYGTTLDTLAQGPIYAPYIPKVAWEDKDFRTPSGKIELSSELAREELGEAVATYIPAEDREDKAEFPWHLITPHPGNALHSQFHQDDGFTMFLHPELADKYRLNHGDRAIIETVYGQLAASVVLSEDIHPETVVLPEGTTAEGLGVNQLILGKCSDIGESTSYYDMRCQIRKWCLD</sequence>
<dbReference type="Gene3D" id="3.40.228.10">
    <property type="entry name" value="Dimethylsulfoxide Reductase, domain 2"/>
    <property type="match status" value="1"/>
</dbReference>
<dbReference type="InterPro" id="IPR009010">
    <property type="entry name" value="Asp_de-COase-like_dom_sf"/>
</dbReference>
<dbReference type="GO" id="GO:0043546">
    <property type="term" value="F:molybdopterin cofactor binding"/>
    <property type="evidence" value="ECO:0007669"/>
    <property type="project" value="InterPro"/>
</dbReference>
<dbReference type="InterPro" id="IPR050612">
    <property type="entry name" value="Prok_Mopterin_Oxidored"/>
</dbReference>
<accession>A0A0J1FUI2</accession>
<evidence type="ECO:0000256" key="1">
    <source>
        <dbReference type="ARBA" id="ARBA00001942"/>
    </source>
</evidence>
<evidence type="ECO:0000256" key="5">
    <source>
        <dbReference type="ARBA" id="ARBA00023002"/>
    </source>
</evidence>
<evidence type="ECO:0000256" key="4">
    <source>
        <dbReference type="ARBA" id="ARBA00022723"/>
    </source>
</evidence>
<dbReference type="Pfam" id="PF04879">
    <property type="entry name" value="Molybdop_Fe4S4"/>
    <property type="match status" value="1"/>
</dbReference>
<organism evidence="9 10">
    <name type="scientific">Desulfosporosinus acididurans</name>
    <dbReference type="NCBI Taxonomy" id="476652"/>
    <lineage>
        <taxon>Bacteria</taxon>
        <taxon>Bacillati</taxon>
        <taxon>Bacillota</taxon>
        <taxon>Clostridia</taxon>
        <taxon>Eubacteriales</taxon>
        <taxon>Desulfitobacteriaceae</taxon>
        <taxon>Desulfosporosinus</taxon>
    </lineage>
</organism>
<evidence type="ECO:0000256" key="7">
    <source>
        <dbReference type="ARBA" id="ARBA00023014"/>
    </source>
</evidence>
<keyword evidence="10" id="KW-1185">Reference proteome</keyword>
<dbReference type="CDD" id="cd02766">
    <property type="entry name" value="MopB_3"/>
    <property type="match status" value="1"/>
</dbReference>
<protein>
    <submittedName>
        <fullName evidence="9">Dimethyl sulfoxide reductase DmsA</fullName>
        <ecNumber evidence="9">1.8.5.3</ecNumber>
    </submittedName>
</protein>